<evidence type="ECO:0000313" key="3">
    <source>
        <dbReference type="EMBL" id="NIJ14905.1"/>
    </source>
</evidence>
<name>A0A7X5ZU19_9PSEU</name>
<proteinExistence type="inferred from homology"/>
<protein>
    <submittedName>
        <fullName evidence="3">Deazaflavin-dependent oxidoreductase (Nitroreductase family)</fullName>
    </submittedName>
</protein>
<sequence>MSKANKRPSQLDSPVVGQIIKYVSRAHAWIYRKTSGAVGINWRIGSALRKPVRTLLLHHRGRRSGKSFIAPLLYLPDGDNIVVVASQGGLANHPQWYFNLRHNPDTTVQIGKQVLPVRARVAQQQERAALWPKLVELYADFDTYQAWTDREIPVVILEPRG</sequence>
<dbReference type="GO" id="GO:0005886">
    <property type="term" value="C:plasma membrane"/>
    <property type="evidence" value="ECO:0007669"/>
    <property type="project" value="TreeGrafter"/>
</dbReference>
<comment type="catalytic activity">
    <reaction evidence="2">
        <text>oxidized coenzyme F420-(gamma-L-Glu)(n) + a quinol + H(+) = reduced coenzyme F420-(gamma-L-Glu)(n) + a quinone</text>
        <dbReference type="Rhea" id="RHEA:39663"/>
        <dbReference type="Rhea" id="RHEA-COMP:12939"/>
        <dbReference type="Rhea" id="RHEA-COMP:14378"/>
        <dbReference type="ChEBI" id="CHEBI:15378"/>
        <dbReference type="ChEBI" id="CHEBI:24646"/>
        <dbReference type="ChEBI" id="CHEBI:132124"/>
        <dbReference type="ChEBI" id="CHEBI:133980"/>
        <dbReference type="ChEBI" id="CHEBI:139511"/>
    </reaction>
</comment>
<comment type="similarity">
    <text evidence="1">Belongs to the F420H(2)-dependent quinone reductase family.</text>
</comment>
<evidence type="ECO:0000313" key="4">
    <source>
        <dbReference type="Proteomes" id="UP000545493"/>
    </source>
</evidence>
<dbReference type="PANTHER" id="PTHR39428:SF3">
    <property type="entry name" value="DEAZAFLAVIN-DEPENDENT NITROREDUCTASE"/>
    <property type="match status" value="1"/>
</dbReference>
<dbReference type="GO" id="GO:0070967">
    <property type="term" value="F:coenzyme F420 binding"/>
    <property type="evidence" value="ECO:0007669"/>
    <property type="project" value="TreeGrafter"/>
</dbReference>
<organism evidence="3 4">
    <name type="scientific">Saccharomonospora amisosensis</name>
    <dbReference type="NCBI Taxonomy" id="1128677"/>
    <lineage>
        <taxon>Bacteria</taxon>
        <taxon>Bacillati</taxon>
        <taxon>Actinomycetota</taxon>
        <taxon>Actinomycetes</taxon>
        <taxon>Pseudonocardiales</taxon>
        <taxon>Pseudonocardiaceae</taxon>
        <taxon>Saccharomonospora</taxon>
    </lineage>
</organism>
<dbReference type="NCBIfam" id="TIGR00026">
    <property type="entry name" value="hi_GC_TIGR00026"/>
    <property type="match status" value="1"/>
</dbReference>
<dbReference type="InterPro" id="IPR012349">
    <property type="entry name" value="Split_barrel_FMN-bd"/>
</dbReference>
<dbReference type="InterPro" id="IPR004378">
    <property type="entry name" value="F420H2_quin_Rdtase"/>
</dbReference>
<dbReference type="Proteomes" id="UP000545493">
    <property type="component" value="Unassembled WGS sequence"/>
</dbReference>
<gene>
    <name evidence="3" type="ORF">FHU38_005313</name>
</gene>
<comment type="caution">
    <text evidence="3">The sequence shown here is derived from an EMBL/GenBank/DDBJ whole genome shotgun (WGS) entry which is preliminary data.</text>
</comment>
<dbReference type="RefSeq" id="WP_167177448.1">
    <property type="nucleotide sequence ID" value="NZ_JAAOYM010000003.1"/>
</dbReference>
<dbReference type="Pfam" id="PF04075">
    <property type="entry name" value="F420H2_quin_red"/>
    <property type="match status" value="1"/>
</dbReference>
<dbReference type="EMBL" id="JAAOYM010000003">
    <property type="protein sequence ID" value="NIJ14905.1"/>
    <property type="molecule type" value="Genomic_DNA"/>
</dbReference>
<accession>A0A7X5ZU19</accession>
<dbReference type="AlphaFoldDB" id="A0A7X5ZU19"/>
<dbReference type="PANTHER" id="PTHR39428">
    <property type="entry name" value="F420H(2)-DEPENDENT QUINONE REDUCTASE RV1261C"/>
    <property type="match status" value="1"/>
</dbReference>
<reference evidence="3 4" key="1">
    <citation type="submission" date="2020-03" db="EMBL/GenBank/DDBJ databases">
        <title>Sequencing the genomes of 1000 actinobacteria strains.</title>
        <authorList>
            <person name="Klenk H.-P."/>
        </authorList>
    </citation>
    <scope>NUCLEOTIDE SEQUENCE [LARGE SCALE GENOMIC DNA]</scope>
    <source>
        <strain evidence="3 4">DSM 45685</strain>
    </source>
</reference>
<evidence type="ECO:0000256" key="1">
    <source>
        <dbReference type="ARBA" id="ARBA00008710"/>
    </source>
</evidence>
<keyword evidence="4" id="KW-1185">Reference proteome</keyword>
<dbReference type="Gene3D" id="2.30.110.10">
    <property type="entry name" value="Electron Transport, Fmn-binding Protein, Chain A"/>
    <property type="match status" value="1"/>
</dbReference>
<dbReference type="GO" id="GO:0016491">
    <property type="term" value="F:oxidoreductase activity"/>
    <property type="evidence" value="ECO:0007669"/>
    <property type="project" value="InterPro"/>
</dbReference>
<evidence type="ECO:0000256" key="2">
    <source>
        <dbReference type="ARBA" id="ARBA00049106"/>
    </source>
</evidence>